<dbReference type="InterPro" id="IPR017853">
    <property type="entry name" value="GH"/>
</dbReference>
<keyword evidence="2 5" id="KW-0378">Hydrolase</keyword>
<dbReference type="Gene3D" id="3.20.20.300">
    <property type="entry name" value="Glycoside hydrolase, family 3, N-terminal domain"/>
    <property type="match status" value="1"/>
</dbReference>
<feature type="domain" description="Glycoside hydrolase family 3 N-terminal" evidence="4">
    <location>
        <begin position="33"/>
        <end position="318"/>
    </location>
</feature>
<name>A0A918E6I2_9ACTN</name>
<dbReference type="EMBL" id="BMNK01000009">
    <property type="protein sequence ID" value="GGP10354.1"/>
    <property type="molecule type" value="Genomic_DNA"/>
</dbReference>
<dbReference type="Proteomes" id="UP000660745">
    <property type="component" value="Unassembled WGS sequence"/>
</dbReference>
<evidence type="ECO:0000259" key="4">
    <source>
        <dbReference type="Pfam" id="PF00933"/>
    </source>
</evidence>
<evidence type="ECO:0000256" key="1">
    <source>
        <dbReference type="ARBA" id="ARBA00005336"/>
    </source>
</evidence>
<reference evidence="5" key="1">
    <citation type="journal article" date="2014" name="Int. J. Syst. Evol. Microbiol.">
        <title>Complete genome sequence of Corynebacterium casei LMG S-19264T (=DSM 44701T), isolated from a smear-ripened cheese.</title>
        <authorList>
            <consortium name="US DOE Joint Genome Institute (JGI-PGF)"/>
            <person name="Walter F."/>
            <person name="Albersmeier A."/>
            <person name="Kalinowski J."/>
            <person name="Ruckert C."/>
        </authorList>
    </citation>
    <scope>NUCLEOTIDE SEQUENCE</scope>
    <source>
        <strain evidence="5">CGMCC 4.7430</strain>
    </source>
</reference>
<dbReference type="RefSeq" id="WP_189141122.1">
    <property type="nucleotide sequence ID" value="NZ_BMNK01000009.1"/>
</dbReference>
<dbReference type="AlphaFoldDB" id="A0A918E6I2"/>
<dbReference type="GO" id="GO:0004553">
    <property type="term" value="F:hydrolase activity, hydrolyzing O-glycosyl compounds"/>
    <property type="evidence" value="ECO:0007669"/>
    <property type="project" value="InterPro"/>
</dbReference>
<sequence>MTADLYRLAMAVLQPGYAGTSVPDWMRKALGQGLGGVVLFARNAPSAQVVQQIRAENPAAVVAVDEEGGVVTRFEVASGSSFPGNRALGVVDDVALTERVARQIGRMLARADVTLDYAPAADVNANPANPVIGVRSFGPTADLVARHTVAYVNGIQGAGVAACAKHFPGHGDTVTDSHLELPTVHASRDTLFARDLPPFQAAIAAGVRSVMCGHLLVPALDPDSPATLSRTILTELLRGELGFDGMLVTDAIEMRAVAARFTPGEITARALAAGVDAVCVGLTTEQSLYEIRDAIVAAVRSGSLSEERLVEAGARVHALASWYGEQAALRAADSDADDTDAHVGLDAARAALTVTGSATLTRGPLVVEVNTRLSQAVDPGTPAGVTAALTALLPDTARVQLEPGGPLPRLGPGLAAGAGLGSGAAQRPVVLVVHDAARHPWVQDRVAQAVRERPDVIIVDTGIPDVPSGAAHLATHGISRVSAQAVAEWLTS</sequence>
<comment type="caution">
    <text evidence="5">The sequence shown here is derived from an EMBL/GenBank/DDBJ whole genome shotgun (WGS) entry which is preliminary data.</text>
</comment>
<proteinExistence type="inferred from homology"/>
<evidence type="ECO:0000313" key="6">
    <source>
        <dbReference type="Proteomes" id="UP000660745"/>
    </source>
</evidence>
<comment type="similarity">
    <text evidence="1">Belongs to the glycosyl hydrolase 3 family.</text>
</comment>
<dbReference type="GO" id="GO:0009254">
    <property type="term" value="P:peptidoglycan turnover"/>
    <property type="evidence" value="ECO:0007669"/>
    <property type="project" value="TreeGrafter"/>
</dbReference>
<dbReference type="SUPFAM" id="SSF51445">
    <property type="entry name" value="(Trans)glycosidases"/>
    <property type="match status" value="1"/>
</dbReference>
<evidence type="ECO:0000313" key="5">
    <source>
        <dbReference type="EMBL" id="GGP10354.1"/>
    </source>
</evidence>
<evidence type="ECO:0000256" key="2">
    <source>
        <dbReference type="ARBA" id="ARBA00022801"/>
    </source>
</evidence>
<accession>A0A918E6I2</accession>
<gene>
    <name evidence="5" type="ORF">GCM10012278_49640</name>
</gene>
<dbReference type="InterPro" id="IPR036962">
    <property type="entry name" value="Glyco_hydro_3_N_sf"/>
</dbReference>
<evidence type="ECO:0000256" key="3">
    <source>
        <dbReference type="ARBA" id="ARBA00023295"/>
    </source>
</evidence>
<organism evidence="5 6">
    <name type="scientific">Nonomuraea glycinis</name>
    <dbReference type="NCBI Taxonomy" id="2047744"/>
    <lineage>
        <taxon>Bacteria</taxon>
        <taxon>Bacillati</taxon>
        <taxon>Actinomycetota</taxon>
        <taxon>Actinomycetes</taxon>
        <taxon>Streptosporangiales</taxon>
        <taxon>Streptosporangiaceae</taxon>
        <taxon>Nonomuraea</taxon>
    </lineage>
</organism>
<reference evidence="5" key="2">
    <citation type="submission" date="2020-09" db="EMBL/GenBank/DDBJ databases">
        <authorList>
            <person name="Sun Q."/>
            <person name="Zhou Y."/>
        </authorList>
    </citation>
    <scope>NUCLEOTIDE SEQUENCE</scope>
    <source>
        <strain evidence="5">CGMCC 4.7430</strain>
    </source>
</reference>
<dbReference type="GO" id="GO:0005975">
    <property type="term" value="P:carbohydrate metabolic process"/>
    <property type="evidence" value="ECO:0007669"/>
    <property type="project" value="InterPro"/>
</dbReference>
<dbReference type="InterPro" id="IPR050226">
    <property type="entry name" value="NagZ_Beta-hexosaminidase"/>
</dbReference>
<dbReference type="Pfam" id="PF00933">
    <property type="entry name" value="Glyco_hydro_3"/>
    <property type="match status" value="1"/>
</dbReference>
<keyword evidence="6" id="KW-1185">Reference proteome</keyword>
<dbReference type="PANTHER" id="PTHR30480">
    <property type="entry name" value="BETA-HEXOSAMINIDASE-RELATED"/>
    <property type="match status" value="1"/>
</dbReference>
<protein>
    <submittedName>
        <fullName evidence="5">Sugar hydrolase</fullName>
    </submittedName>
</protein>
<dbReference type="InterPro" id="IPR001764">
    <property type="entry name" value="Glyco_hydro_3_N"/>
</dbReference>
<dbReference type="PANTHER" id="PTHR30480:SF16">
    <property type="entry name" value="GLYCOSIDE HYDROLASE FAMILY 3 DOMAIN PROTEIN"/>
    <property type="match status" value="1"/>
</dbReference>
<keyword evidence="3" id="KW-0326">Glycosidase</keyword>